<feature type="chain" id="PRO_5046570806" description="Secreted protein" evidence="1">
    <location>
        <begin position="35"/>
        <end position="204"/>
    </location>
</feature>
<dbReference type="EMBL" id="BAABCE010000068">
    <property type="protein sequence ID" value="GAA3598899.1"/>
    <property type="molecule type" value="Genomic_DNA"/>
</dbReference>
<organism evidence="2 3">
    <name type="scientific">Streptomyces osmaniensis</name>
    <dbReference type="NCBI Taxonomy" id="593134"/>
    <lineage>
        <taxon>Bacteria</taxon>
        <taxon>Bacillati</taxon>
        <taxon>Actinomycetota</taxon>
        <taxon>Actinomycetes</taxon>
        <taxon>Kitasatosporales</taxon>
        <taxon>Streptomycetaceae</taxon>
        <taxon>Streptomyces</taxon>
    </lineage>
</organism>
<evidence type="ECO:0000313" key="3">
    <source>
        <dbReference type="Proteomes" id="UP001500707"/>
    </source>
</evidence>
<evidence type="ECO:0000313" key="2">
    <source>
        <dbReference type="EMBL" id="GAA3598899.1"/>
    </source>
</evidence>
<accession>A0ABP6Z5Q8</accession>
<name>A0ABP6Z5Q8_9ACTN</name>
<proteinExistence type="predicted"/>
<keyword evidence="3" id="KW-1185">Reference proteome</keyword>
<evidence type="ECO:0000256" key="1">
    <source>
        <dbReference type="SAM" id="SignalP"/>
    </source>
</evidence>
<protein>
    <recommendedName>
        <fullName evidence="4">Secreted protein</fullName>
    </recommendedName>
</protein>
<feature type="signal peptide" evidence="1">
    <location>
        <begin position="1"/>
        <end position="34"/>
    </location>
</feature>
<evidence type="ECO:0008006" key="4">
    <source>
        <dbReference type="Google" id="ProtNLM"/>
    </source>
</evidence>
<dbReference type="Proteomes" id="UP001500707">
    <property type="component" value="Unassembled WGS sequence"/>
</dbReference>
<reference evidence="3" key="1">
    <citation type="journal article" date="2019" name="Int. J. Syst. Evol. Microbiol.">
        <title>The Global Catalogue of Microorganisms (GCM) 10K type strain sequencing project: providing services to taxonomists for standard genome sequencing and annotation.</title>
        <authorList>
            <consortium name="The Broad Institute Genomics Platform"/>
            <consortium name="The Broad Institute Genome Sequencing Center for Infectious Disease"/>
            <person name="Wu L."/>
            <person name="Ma J."/>
        </authorList>
    </citation>
    <scope>NUCLEOTIDE SEQUENCE [LARGE SCALE GENOMIC DNA]</scope>
    <source>
        <strain evidence="3">JCM 17656</strain>
    </source>
</reference>
<keyword evidence="1" id="KW-0732">Signal</keyword>
<comment type="caution">
    <text evidence="2">The sequence shown here is derived from an EMBL/GenBank/DDBJ whole genome shotgun (WGS) entry which is preliminary data.</text>
</comment>
<sequence>MRNLRPASRRGRLLAMLTLATSVLAALPVGSAHAADAFPSPINCVDNGSGTRKCFGSFRDAVKAATNNVVTDAPVVVPEYYTSTFYNLRDRMTEANPNLSAILFSDSGFKGNGVIIVERGSCKAKNNPEHPVPGDMGGLFLWKDFGGIFDNHVNSGVGLNNCLIAFHADPYYTGIYTSPAREVNLVNTPLVDQVTSVRVWNPNT</sequence>
<gene>
    <name evidence="2" type="ORF">GCM10022295_93380</name>
</gene>